<evidence type="ECO:0000256" key="2">
    <source>
        <dbReference type="ARBA" id="ARBA00022692"/>
    </source>
</evidence>
<feature type="transmembrane region" description="Helical" evidence="7">
    <location>
        <begin position="14"/>
        <end position="33"/>
    </location>
</feature>
<sequence>MTLGAFSKYEADEYLMIVALCFYTTLIASLNIVRDTSSNLLPPGFDLSTLDKKEIHDREYGSKMVLVVEQCQCVVIWIAKGCLIVLYLRLTTMRKENIAIKVLAGYVITTFIVMDSLYFGYWCQPFSNYWAVPTPNKQCDAATNHLIMNAAFNLTSDCIMLAVGLPMFLRLTLPWKKKIPVIGIFSLGIFTIVAAILNKIYSFTEPFGAEWTYWYTRESSTALLVANLPFVWTLWRRPFGAESVHGKSRQDSLSPKTAISRTNTSTVEGKPKPSNPGHLWRRDGSLAADLEMDDVRGAGGGMTLEDLLRGEEPHVVGEKEPTEFTHPHLFWSKKKTSNRSSIERAVLSDSPEQETVRRDSGSSVRIEQTPVSSVHQTVESKKSANSLV</sequence>
<proteinExistence type="inferred from homology"/>
<feature type="transmembrane region" description="Helical" evidence="7">
    <location>
        <begin position="181"/>
        <end position="201"/>
    </location>
</feature>
<dbReference type="Pfam" id="PF20684">
    <property type="entry name" value="Fung_rhodopsin"/>
    <property type="match status" value="1"/>
</dbReference>
<evidence type="ECO:0000256" key="3">
    <source>
        <dbReference type="ARBA" id="ARBA00022989"/>
    </source>
</evidence>
<feature type="domain" description="Rhodopsin" evidence="8">
    <location>
        <begin position="8"/>
        <end position="237"/>
    </location>
</feature>
<keyword evidence="10" id="KW-1185">Reference proteome</keyword>
<accession>A0AAJ0GG93</accession>
<reference evidence="9" key="1">
    <citation type="submission" date="2023-04" db="EMBL/GenBank/DDBJ databases">
        <title>Black Yeasts Isolated from many extreme environments.</title>
        <authorList>
            <person name="Coleine C."/>
            <person name="Stajich J.E."/>
            <person name="Selbmann L."/>
        </authorList>
    </citation>
    <scope>NUCLEOTIDE SEQUENCE</scope>
    <source>
        <strain evidence="9">CCFEE 5312</strain>
    </source>
</reference>
<feature type="transmembrane region" description="Helical" evidence="7">
    <location>
        <begin position="102"/>
        <end position="121"/>
    </location>
</feature>
<dbReference type="AlphaFoldDB" id="A0AAJ0GG93"/>
<evidence type="ECO:0000256" key="5">
    <source>
        <dbReference type="ARBA" id="ARBA00038359"/>
    </source>
</evidence>
<gene>
    <name evidence="9" type="ORF">LTR09_002000</name>
</gene>
<keyword evidence="2 7" id="KW-0812">Transmembrane</keyword>
<organism evidence="9 10">
    <name type="scientific">Extremus antarcticus</name>
    <dbReference type="NCBI Taxonomy" id="702011"/>
    <lineage>
        <taxon>Eukaryota</taxon>
        <taxon>Fungi</taxon>
        <taxon>Dikarya</taxon>
        <taxon>Ascomycota</taxon>
        <taxon>Pezizomycotina</taxon>
        <taxon>Dothideomycetes</taxon>
        <taxon>Dothideomycetidae</taxon>
        <taxon>Mycosphaerellales</taxon>
        <taxon>Extremaceae</taxon>
        <taxon>Extremus</taxon>
    </lineage>
</organism>
<dbReference type="InterPro" id="IPR052337">
    <property type="entry name" value="SAT4-like"/>
</dbReference>
<feature type="region of interest" description="Disordered" evidence="6">
    <location>
        <begin position="344"/>
        <end position="388"/>
    </location>
</feature>
<dbReference type="EMBL" id="JAWDJX010000004">
    <property type="protein sequence ID" value="KAK3056962.1"/>
    <property type="molecule type" value="Genomic_DNA"/>
</dbReference>
<keyword evidence="4 7" id="KW-0472">Membrane</keyword>
<protein>
    <recommendedName>
        <fullName evidence="8">Rhodopsin domain-containing protein</fullName>
    </recommendedName>
</protein>
<feature type="compositionally biased region" description="Polar residues" evidence="6">
    <location>
        <begin position="361"/>
        <end position="388"/>
    </location>
</feature>
<evidence type="ECO:0000313" key="10">
    <source>
        <dbReference type="Proteomes" id="UP001271007"/>
    </source>
</evidence>
<name>A0AAJ0GG93_9PEZI</name>
<feature type="compositionally biased region" description="Polar residues" evidence="6">
    <location>
        <begin position="251"/>
        <end position="267"/>
    </location>
</feature>
<comment type="similarity">
    <text evidence="5">Belongs to the SAT4 family.</text>
</comment>
<comment type="subcellular location">
    <subcellularLocation>
        <location evidence="1">Membrane</location>
        <topology evidence="1">Multi-pass membrane protein</topology>
    </subcellularLocation>
</comment>
<evidence type="ECO:0000256" key="6">
    <source>
        <dbReference type="SAM" id="MobiDB-lite"/>
    </source>
</evidence>
<dbReference type="InterPro" id="IPR049326">
    <property type="entry name" value="Rhodopsin_dom_fungi"/>
</dbReference>
<evidence type="ECO:0000256" key="7">
    <source>
        <dbReference type="SAM" id="Phobius"/>
    </source>
</evidence>
<dbReference type="PANTHER" id="PTHR33048:SF47">
    <property type="entry name" value="INTEGRAL MEMBRANE PROTEIN-RELATED"/>
    <property type="match status" value="1"/>
</dbReference>
<evidence type="ECO:0000256" key="1">
    <source>
        <dbReference type="ARBA" id="ARBA00004141"/>
    </source>
</evidence>
<dbReference type="PANTHER" id="PTHR33048">
    <property type="entry name" value="PTH11-LIKE INTEGRAL MEMBRANE PROTEIN (AFU_ORTHOLOGUE AFUA_5G11245)"/>
    <property type="match status" value="1"/>
</dbReference>
<evidence type="ECO:0000256" key="4">
    <source>
        <dbReference type="ARBA" id="ARBA00023136"/>
    </source>
</evidence>
<evidence type="ECO:0000259" key="8">
    <source>
        <dbReference type="Pfam" id="PF20684"/>
    </source>
</evidence>
<keyword evidence="3 7" id="KW-1133">Transmembrane helix</keyword>
<comment type="caution">
    <text evidence="9">The sequence shown here is derived from an EMBL/GenBank/DDBJ whole genome shotgun (WGS) entry which is preliminary data.</text>
</comment>
<dbReference type="Proteomes" id="UP001271007">
    <property type="component" value="Unassembled WGS sequence"/>
</dbReference>
<feature type="region of interest" description="Disordered" evidence="6">
    <location>
        <begin position="245"/>
        <end position="282"/>
    </location>
</feature>
<dbReference type="GO" id="GO:0016020">
    <property type="term" value="C:membrane"/>
    <property type="evidence" value="ECO:0007669"/>
    <property type="project" value="UniProtKB-SubCell"/>
</dbReference>
<feature type="transmembrane region" description="Helical" evidence="7">
    <location>
        <begin position="150"/>
        <end position="169"/>
    </location>
</feature>
<feature type="transmembrane region" description="Helical" evidence="7">
    <location>
        <begin position="74"/>
        <end position="90"/>
    </location>
</feature>
<evidence type="ECO:0000313" key="9">
    <source>
        <dbReference type="EMBL" id="KAK3056962.1"/>
    </source>
</evidence>